<evidence type="ECO:0000313" key="3">
    <source>
        <dbReference type="EMBL" id="CAH2057401.1"/>
    </source>
</evidence>
<dbReference type="Pfam" id="PF19633">
    <property type="entry name" value="SDG2_C"/>
    <property type="match status" value="1"/>
</dbReference>
<feature type="region of interest" description="Disordered" evidence="1">
    <location>
        <begin position="156"/>
        <end position="197"/>
    </location>
</feature>
<dbReference type="InterPro" id="IPR057851">
    <property type="entry name" value="ATXR3_GYF"/>
</dbReference>
<comment type="caution">
    <text evidence="3">The sequence shown here is derived from an EMBL/GenBank/DDBJ whole genome shotgun (WGS) entry which is preliminary data.</text>
</comment>
<feature type="compositionally biased region" description="Basic and acidic residues" evidence="1">
    <location>
        <begin position="532"/>
        <end position="547"/>
    </location>
</feature>
<organism evidence="3 4">
    <name type="scientific">Thlaspi arvense</name>
    <name type="common">Field penny-cress</name>
    <dbReference type="NCBI Taxonomy" id="13288"/>
    <lineage>
        <taxon>Eukaryota</taxon>
        <taxon>Viridiplantae</taxon>
        <taxon>Streptophyta</taxon>
        <taxon>Embryophyta</taxon>
        <taxon>Tracheophyta</taxon>
        <taxon>Spermatophyta</taxon>
        <taxon>Magnoliopsida</taxon>
        <taxon>eudicotyledons</taxon>
        <taxon>Gunneridae</taxon>
        <taxon>Pentapetalae</taxon>
        <taxon>rosids</taxon>
        <taxon>malvids</taxon>
        <taxon>Brassicales</taxon>
        <taxon>Brassicaceae</taxon>
        <taxon>Thlaspideae</taxon>
        <taxon>Thlaspi</taxon>
    </lineage>
</organism>
<reference evidence="3 4" key="1">
    <citation type="submission" date="2022-03" db="EMBL/GenBank/DDBJ databases">
        <authorList>
            <person name="Nunn A."/>
            <person name="Chopra R."/>
            <person name="Nunn A."/>
            <person name="Contreras Garrido A."/>
        </authorList>
    </citation>
    <scope>NUCLEOTIDE SEQUENCE [LARGE SCALE GENOMIC DNA]</scope>
</reference>
<proteinExistence type="predicted"/>
<feature type="compositionally biased region" description="Basic and acidic residues" evidence="1">
    <location>
        <begin position="468"/>
        <end position="494"/>
    </location>
</feature>
<dbReference type="PROSITE" id="PS50280">
    <property type="entry name" value="SET"/>
    <property type="match status" value="1"/>
</dbReference>
<name>A0AAU9S377_THLAR</name>
<dbReference type="Gene3D" id="2.170.270.10">
    <property type="entry name" value="SET domain"/>
    <property type="match status" value="1"/>
</dbReference>
<feature type="compositionally biased region" description="Basic and acidic residues" evidence="1">
    <location>
        <begin position="265"/>
        <end position="287"/>
    </location>
</feature>
<protein>
    <recommendedName>
        <fullName evidence="2">SET domain-containing protein</fullName>
    </recommendedName>
</protein>
<evidence type="ECO:0000256" key="1">
    <source>
        <dbReference type="SAM" id="MobiDB-lite"/>
    </source>
</evidence>
<feature type="compositionally biased region" description="Polar residues" evidence="1">
    <location>
        <begin position="635"/>
        <end position="653"/>
    </location>
</feature>
<feature type="compositionally biased region" description="Basic and acidic residues" evidence="1">
    <location>
        <begin position="406"/>
        <end position="418"/>
    </location>
</feature>
<dbReference type="InterPro" id="IPR036047">
    <property type="entry name" value="F-box-like_dom_sf"/>
</dbReference>
<feature type="region of interest" description="Disordered" evidence="1">
    <location>
        <begin position="1597"/>
        <end position="1651"/>
    </location>
</feature>
<keyword evidence="4" id="KW-1185">Reference proteome</keyword>
<feature type="region of interest" description="Disordered" evidence="1">
    <location>
        <begin position="309"/>
        <end position="661"/>
    </location>
</feature>
<dbReference type="EMBL" id="CAJVSB020000666">
    <property type="protein sequence ID" value="CAH2057401.1"/>
    <property type="molecule type" value="Genomic_DNA"/>
</dbReference>
<dbReference type="Pfam" id="PF00856">
    <property type="entry name" value="SET"/>
    <property type="match status" value="1"/>
</dbReference>
<feature type="compositionally biased region" description="Basic and acidic residues" evidence="1">
    <location>
        <begin position="309"/>
        <end position="336"/>
    </location>
</feature>
<dbReference type="SUPFAM" id="SSF81383">
    <property type="entry name" value="F-box domain"/>
    <property type="match status" value="1"/>
</dbReference>
<dbReference type="Proteomes" id="UP000836841">
    <property type="component" value="Unassembled WGS sequence"/>
</dbReference>
<gene>
    <name evidence="3" type="ORF">TAV2_LOCUS12154</name>
</gene>
<feature type="compositionally biased region" description="Low complexity" evidence="1">
    <location>
        <begin position="455"/>
        <end position="465"/>
    </location>
</feature>
<feature type="compositionally biased region" description="Basic and acidic residues" evidence="1">
    <location>
        <begin position="361"/>
        <end position="389"/>
    </location>
</feature>
<dbReference type="InterPro" id="IPR046341">
    <property type="entry name" value="SET_dom_sf"/>
</dbReference>
<dbReference type="PANTHER" id="PTHR46655">
    <property type="entry name" value="HISTONE-LYSINE N-METHYLTRANSFERASE ATXR3"/>
    <property type="match status" value="1"/>
</dbReference>
<dbReference type="InterPro" id="IPR030476">
    <property type="entry name" value="Pentaxin_CS"/>
</dbReference>
<feature type="region of interest" description="Disordered" evidence="1">
    <location>
        <begin position="265"/>
        <end position="290"/>
    </location>
</feature>
<feature type="compositionally biased region" description="Basic and acidic residues" evidence="1">
    <location>
        <begin position="554"/>
        <end position="578"/>
    </location>
</feature>
<feature type="domain" description="SET" evidence="2">
    <location>
        <begin position="1835"/>
        <end position="1991"/>
    </location>
</feature>
<dbReference type="InterPro" id="IPR001214">
    <property type="entry name" value="SET_dom"/>
</dbReference>
<dbReference type="PANTHER" id="PTHR46655:SF1">
    <property type="entry name" value="HISTONE-LYSINE N-METHYLTRANSFERASE ATXR3"/>
    <property type="match status" value="1"/>
</dbReference>
<dbReference type="SMART" id="SM00317">
    <property type="entry name" value="SET"/>
    <property type="match status" value="1"/>
</dbReference>
<feature type="compositionally biased region" description="Basic and acidic residues" evidence="1">
    <location>
        <begin position="623"/>
        <end position="632"/>
    </location>
</feature>
<dbReference type="InterPro" id="IPR045606">
    <property type="entry name" value="ATXR3_C"/>
</dbReference>
<dbReference type="InterPro" id="IPR032675">
    <property type="entry name" value="LRR_dom_sf"/>
</dbReference>
<feature type="region of interest" description="Disordered" evidence="1">
    <location>
        <begin position="1021"/>
        <end position="1040"/>
    </location>
</feature>
<feature type="compositionally biased region" description="Basic and acidic residues" evidence="1">
    <location>
        <begin position="1608"/>
        <end position="1620"/>
    </location>
</feature>
<accession>A0AAU9S377</accession>
<feature type="compositionally biased region" description="Basic and acidic residues" evidence="1">
    <location>
        <begin position="585"/>
        <end position="611"/>
    </location>
</feature>
<dbReference type="CDD" id="cd10531">
    <property type="entry name" value="SET_SETD2-like"/>
    <property type="match status" value="1"/>
</dbReference>
<evidence type="ECO:0000313" key="4">
    <source>
        <dbReference type="Proteomes" id="UP000836841"/>
    </source>
</evidence>
<dbReference type="SUPFAM" id="SSF82199">
    <property type="entry name" value="SET domain"/>
    <property type="match status" value="1"/>
</dbReference>
<feature type="compositionally biased region" description="Basic and acidic residues" evidence="1">
    <location>
        <begin position="500"/>
        <end position="515"/>
    </location>
</feature>
<sequence length="2421" mass="275843">MHVNHFVNKYREGSQTGNLTIKKRKGRKNATRFSFLGASAITKNDLRGGIESEIHIHGQKILALYVSMSICVPVRALARALGIANSPSVRLPGIELAKRLREPSGWTSMGDGGVACVPSQHVMERFTISETLCGGNNGKFNSKSLKVTGRKMKMKVKREEISKKTESGKVELGGKSSKEFENGEVCGDETPKEEIEEGELGSLKWPRVDVENGEFVPDNPRRFAIKSEIEKGECPDEKWVKGELEKGEFVPGIRRKEHADKWEFNSGRSRRDDTLEKYRKGEPEKGEFGSWRGYKSEIEKGEFIPERWHRSEVVRDKMRRDDPIKDKGWKCERERTPPCGKYAVDKESSRTGGPHLKRSSKRETGQDRNLRLGSKIVDEEGTFKTEHGNGKHHGREYSAGNRLKRHGNDSESTDRKYYGEYGDYTSSKSRRLSDDGCRSTYSEHYSRRSVERPYRNSSSSRNAASDRVAYDKHASPRHSDPSPRDRHSERSPRDRSRHSDHRDRSPVCRERSPHDRSRHSDHKNRSPSYSDRSPHERGRYHDRRDRTPNFLEHSPLDRSRPNSHRETNRKSGGSEKRSSHYGNKGPEKKPDPKDPHGRDSHITGKESHDGTHLVTGNGSVEQIAEHQSHVEEQSQDQGVQCKESPQANGSNEELPSMEEDMDICDTPPHVPMILDSTTGKWMYLDHFGVERGPSKLCDLKALMKEGVLVSDHLIKHLDSDRWVTVENAVSPSVTLNYPSIVSDTVTRLVNPPEAPGNLLVDVGETTQCGNQLGEEMSSTLLQPTFCPDDSSVSSEPLEDFHIDERVGALLEGYNVIPGQELETVGEALQLKLENGDWKKWGNSEGFTWHCFHSGEQKEVHDQNTGNAYTEFAVMESIEGSATPFDRDGAVDYNDSSDWFACGWSCKGGDWTRQDEAAQDRYWKKKFVLNDGYPLCQMPKSGIEDPRWHRKDELYYPSHNRKLDLPPWAFSLADDLNDCNGVSRLNQLKPVIARGVKGTMLPVIRINACVVKDHGSFVSLPRTKVRGKDRHTSSSARPNSGSKLQVLADKGIIQKNSSSLGSNHLCSSWASEANIKIQQEINRTSSDTSGSSIIESSGASLDRCTISHSFHNLHPQFVGFTRGKLHELIMKSYKSREFAAAINEVLDLWISEKQPKKEMEKHIHNSGKRARLMAEVSEEDYDMEEEAPAAQEECTFDDLWGEANFCKDENANAENETGSWGLLDGHILARVFHFLRTDVKSLVFAALACKRWRIVLNFYKDICRHVDLSSIAHCCNDSMFWNFMNGYKKERITSLVLRGCTNISSGMLEEIIKLFPSVCYIDIRGCSQFGDLADKFANIHWVRSRGLNSRTRSLKLINERSSSLFKSHNGLDTHVDDSSGLRDYFESLNRRDSANQLFHKSLYKRSKIFDARRSSSILSRDAHLRRLAIKKSENSYKRMEEFLALGLKDIMKENTYEFFVPKVAEIEERMKDGYYAARGLSSVKEDISRMCRDAIKAKNRGDTGDMNRIVTLFIRLATHLEHSLKLSHGRDDLMKNWKDDSTGGFGPPISKFKKKLTKVTEKKTIRSNGSSYPNGGSDYGDYVSDREIRRRLSRLNKKYAASESDTSDEFDRSSEETKTDSDSTVSDTESDSDFQSESRIGESRGDGYFIEDDGLDSLTDEREWGARMTKGSLVPPVTRKYEVIDRYVIVVDEDEVKRKMRVSLPDDYEEKLSAQRNGTDESDMEIPEVKDYKPRKQLGHEVIEQEVYGIDPYTHNLLLDSMPEGSDWTLQEKHRFIEDAVLRVLNKQVQHFTGTGNTPMMYNLKPVIEEILKNADEDHDTRTARICECILNAVSSRPEDNYVAYRKGLGVVCNKEGGFSGDDFIVEFLGENWSYCTFLLNFKMPNLVVLLKVYPAWKWFEKQDGIRSLQKNSKDPAPEFYNIYLERPKGDADGYDLVVVDAMHKANYASRICHSCRPNCEAKVTAVDGQYQIGIYATRRIEYGEEITFDYNSVTESKEEYEASICLCGSQVCRGSYLNLTGEGAFQKVLKEWHGILDRHHLLLEACELNFVSEEDYIDLGRAGLGSCLLGGLPDWLIAYSARLVRFINFERTKLPDEILRHNLEEKRKYFADISIDVEKNDAEVQAEGVYNQRLQNLALTLDKVRYVMRSVFDDPKKAPPPLERLSPEEAISFLWKGEGSLVEELIQCIAPHVDDVLLTDLKSKIHAHDPSVSDDVQKELRRSLLWLRDEVRNLPCSYKCRHDAAADLIHIYAHTKSFFRVQEYKAIISSPVYISPLDLGPKYSDKLGSGFQEYHKTYGKNYCLGQLIYWHNQTNGEPDSSLGRASRGCLSLPDIGSFYAKVQKPSRHRVYGPRTVRFMLSRMEKQPQRPWPKDRIWSFKNSLNVFGSPMLDAVVHNCPLDKEMVQWLKNRPAIFQAMWDR</sequence>
<dbReference type="Pfam" id="PF25531">
    <property type="entry name" value="GYF_ATXR3"/>
    <property type="match status" value="1"/>
</dbReference>
<feature type="compositionally biased region" description="Basic and acidic residues" evidence="1">
    <location>
        <begin position="444"/>
        <end position="454"/>
    </location>
</feature>
<feature type="compositionally biased region" description="Basic and acidic residues" evidence="1">
    <location>
        <begin position="157"/>
        <end position="169"/>
    </location>
</feature>
<evidence type="ECO:0000259" key="2">
    <source>
        <dbReference type="PROSITE" id="PS50280"/>
    </source>
</evidence>
<dbReference type="Gene3D" id="3.80.10.10">
    <property type="entry name" value="Ribonuclease Inhibitor"/>
    <property type="match status" value="1"/>
</dbReference>
<dbReference type="PROSITE" id="PS00289">
    <property type="entry name" value="PTX_1"/>
    <property type="match status" value="1"/>
</dbReference>